<accession>A0A484MIY2</accession>
<evidence type="ECO:0000313" key="1">
    <source>
        <dbReference type="EMBL" id="VFQ87994.1"/>
    </source>
</evidence>
<sequence length="82" mass="9456">MDMKSRPKRPLFIPKNKVQRDVGELEKVGHGNYGAPSQIKCFFAEVPPIFWTSLKVMDDGHGYDDVLGNQWPLFLNLPWIQI</sequence>
<proteinExistence type="predicted"/>
<evidence type="ECO:0000313" key="2">
    <source>
        <dbReference type="Proteomes" id="UP000595140"/>
    </source>
</evidence>
<reference evidence="1 2" key="1">
    <citation type="submission" date="2018-04" db="EMBL/GenBank/DDBJ databases">
        <authorList>
            <person name="Vogel A."/>
        </authorList>
    </citation>
    <scope>NUCLEOTIDE SEQUENCE [LARGE SCALE GENOMIC DNA]</scope>
</reference>
<dbReference type="AlphaFoldDB" id="A0A484MIY2"/>
<name>A0A484MIY2_9ASTE</name>
<dbReference type="Proteomes" id="UP000595140">
    <property type="component" value="Unassembled WGS sequence"/>
</dbReference>
<keyword evidence="2" id="KW-1185">Reference proteome</keyword>
<organism evidence="1 2">
    <name type="scientific">Cuscuta campestris</name>
    <dbReference type="NCBI Taxonomy" id="132261"/>
    <lineage>
        <taxon>Eukaryota</taxon>
        <taxon>Viridiplantae</taxon>
        <taxon>Streptophyta</taxon>
        <taxon>Embryophyta</taxon>
        <taxon>Tracheophyta</taxon>
        <taxon>Spermatophyta</taxon>
        <taxon>Magnoliopsida</taxon>
        <taxon>eudicotyledons</taxon>
        <taxon>Gunneridae</taxon>
        <taxon>Pentapetalae</taxon>
        <taxon>asterids</taxon>
        <taxon>lamiids</taxon>
        <taxon>Solanales</taxon>
        <taxon>Convolvulaceae</taxon>
        <taxon>Cuscuteae</taxon>
        <taxon>Cuscuta</taxon>
        <taxon>Cuscuta subgen. Grammica</taxon>
        <taxon>Cuscuta sect. Cleistogrammica</taxon>
    </lineage>
</organism>
<gene>
    <name evidence="1" type="ORF">CCAM_LOCUS29770</name>
</gene>
<protein>
    <submittedName>
        <fullName evidence="1">Uncharacterized protein</fullName>
    </submittedName>
</protein>
<dbReference type="EMBL" id="OOIL02003458">
    <property type="protein sequence ID" value="VFQ87994.1"/>
    <property type="molecule type" value="Genomic_DNA"/>
</dbReference>